<dbReference type="CDD" id="cd01949">
    <property type="entry name" value="GGDEF"/>
    <property type="match status" value="1"/>
</dbReference>
<dbReference type="CDD" id="cd01948">
    <property type="entry name" value="EAL"/>
    <property type="match status" value="1"/>
</dbReference>
<dbReference type="InterPro" id="IPR003018">
    <property type="entry name" value="GAF"/>
</dbReference>
<dbReference type="EMBL" id="CP028844">
    <property type="protein sequence ID" value="AWB26017.1"/>
    <property type="molecule type" value="Genomic_DNA"/>
</dbReference>
<name>A0A2R4WWU2_9HYPH</name>
<dbReference type="SMART" id="SM00267">
    <property type="entry name" value="GGDEF"/>
    <property type="match status" value="1"/>
</dbReference>
<dbReference type="PANTHER" id="PTHR44757:SF2">
    <property type="entry name" value="BIOFILM ARCHITECTURE MAINTENANCE PROTEIN MBAA"/>
    <property type="match status" value="1"/>
</dbReference>
<dbReference type="InterPro" id="IPR043128">
    <property type="entry name" value="Rev_trsase/Diguanyl_cyclase"/>
</dbReference>
<dbReference type="InterPro" id="IPR029787">
    <property type="entry name" value="Nucleotide_cyclase"/>
</dbReference>
<dbReference type="SUPFAM" id="SSF55781">
    <property type="entry name" value="GAF domain-like"/>
    <property type="match status" value="1"/>
</dbReference>
<sequence length="623" mass="66269">MLLHIQNKILRMIANSEPVADTARELCAEIETLMSGVICSILTVDQAGLLHPLAAPSLPADYSSALDGMMVGPEVGSCGAAAYLREPVIIEDIRRDPRCARSMGLIEGLGVSGCWSFPVVNAGGEAIAVIGFYSEQARSPNASERALAEACVDLCGLALQRHERAVDRERRANIDALTGLPNRSAYNGAMAQIPCDVPGAWALFIIDLDNLKIVNDTFGHLAGDALIKAAGTRIARAMAPDVSFRLGGDEFAVIIQNPGSLADLNAAAERVLTELERSADCEGHAVAPRATIGGAVLGASERTAVAVNEAADFALYHAKETGRGGFVRYWPGIGTRITRRRDAIRDVADALADERMETHYQPIVALDTGEIVGLEALCRMRTVAGELVSALAFREATSDAHIAAELTQRVAVTVARDIAFWRDQGLLVQQVGLNVSTADFYTGSLAQKLEDAFGRAGVSLGGLVVEVSEDACIGRSDRVVTREIEALRAAGVRVALDDFGTGHASLTHLLNVPVDIIKIDQAFIGRLWPDDPSMVIVEGLIDIARQLGIEIVAEGIETEVQASQLWSMGCKVGQGFAFARAADRDATSALLRRHASGCEGATPIFARSPMEASTSRLRTVRSA</sequence>
<dbReference type="PROSITE" id="PS50883">
    <property type="entry name" value="EAL"/>
    <property type="match status" value="1"/>
</dbReference>
<dbReference type="SMART" id="SM00065">
    <property type="entry name" value="GAF"/>
    <property type="match status" value="1"/>
</dbReference>
<evidence type="ECO:0000313" key="4">
    <source>
        <dbReference type="Proteomes" id="UP000244755"/>
    </source>
</evidence>
<feature type="domain" description="GGDEF" evidence="2">
    <location>
        <begin position="199"/>
        <end position="331"/>
    </location>
</feature>
<evidence type="ECO:0000259" key="2">
    <source>
        <dbReference type="PROSITE" id="PS50887"/>
    </source>
</evidence>
<accession>A0A2R4WWU2</accession>
<dbReference type="InterPro" id="IPR029016">
    <property type="entry name" value="GAF-like_dom_sf"/>
</dbReference>
<dbReference type="Proteomes" id="UP000244755">
    <property type="component" value="Chromosome 2"/>
</dbReference>
<dbReference type="PANTHER" id="PTHR44757">
    <property type="entry name" value="DIGUANYLATE CYCLASE DGCP"/>
    <property type="match status" value="1"/>
</dbReference>
<dbReference type="OrthoDB" id="9814202at2"/>
<proteinExistence type="predicted"/>
<evidence type="ECO:0000313" key="3">
    <source>
        <dbReference type="EMBL" id="AWB26017.1"/>
    </source>
</evidence>
<dbReference type="SUPFAM" id="SSF141868">
    <property type="entry name" value="EAL domain-like"/>
    <property type="match status" value="1"/>
</dbReference>
<dbReference type="Pfam" id="PF00563">
    <property type="entry name" value="EAL"/>
    <property type="match status" value="1"/>
</dbReference>
<dbReference type="InterPro" id="IPR000160">
    <property type="entry name" value="GGDEF_dom"/>
</dbReference>
<organism evidence="3 4">
    <name type="scientific">Methylobacterium currus</name>
    <dbReference type="NCBI Taxonomy" id="2051553"/>
    <lineage>
        <taxon>Bacteria</taxon>
        <taxon>Pseudomonadati</taxon>
        <taxon>Pseudomonadota</taxon>
        <taxon>Alphaproteobacteria</taxon>
        <taxon>Hyphomicrobiales</taxon>
        <taxon>Methylobacteriaceae</taxon>
        <taxon>Methylobacterium</taxon>
    </lineage>
</organism>
<protein>
    <submittedName>
        <fullName evidence="3">GGDEF domain-containing protein</fullName>
    </submittedName>
</protein>
<dbReference type="AlphaFoldDB" id="A0A2R4WWU2"/>
<dbReference type="Gene3D" id="3.20.20.450">
    <property type="entry name" value="EAL domain"/>
    <property type="match status" value="1"/>
</dbReference>
<dbReference type="Gene3D" id="3.30.450.40">
    <property type="match status" value="1"/>
</dbReference>
<dbReference type="Gene3D" id="3.30.70.270">
    <property type="match status" value="1"/>
</dbReference>
<dbReference type="NCBIfam" id="TIGR00254">
    <property type="entry name" value="GGDEF"/>
    <property type="match status" value="1"/>
</dbReference>
<dbReference type="SUPFAM" id="SSF55073">
    <property type="entry name" value="Nucleotide cyclase"/>
    <property type="match status" value="1"/>
</dbReference>
<dbReference type="InterPro" id="IPR052155">
    <property type="entry name" value="Biofilm_reg_signaling"/>
</dbReference>
<keyword evidence="4" id="KW-1185">Reference proteome</keyword>
<feature type="domain" description="EAL" evidence="1">
    <location>
        <begin position="340"/>
        <end position="595"/>
    </location>
</feature>
<dbReference type="SMART" id="SM00052">
    <property type="entry name" value="EAL"/>
    <property type="match status" value="1"/>
</dbReference>
<dbReference type="Pfam" id="PF13185">
    <property type="entry name" value="GAF_2"/>
    <property type="match status" value="1"/>
</dbReference>
<dbReference type="InterPro" id="IPR001633">
    <property type="entry name" value="EAL_dom"/>
</dbReference>
<dbReference type="InterPro" id="IPR035919">
    <property type="entry name" value="EAL_sf"/>
</dbReference>
<dbReference type="KEGG" id="mee:DA075_33985"/>
<dbReference type="Pfam" id="PF00990">
    <property type="entry name" value="GGDEF"/>
    <property type="match status" value="1"/>
</dbReference>
<gene>
    <name evidence="3" type="ORF">DA075_33985</name>
</gene>
<evidence type="ECO:0000259" key="1">
    <source>
        <dbReference type="PROSITE" id="PS50883"/>
    </source>
</evidence>
<dbReference type="PROSITE" id="PS50887">
    <property type="entry name" value="GGDEF"/>
    <property type="match status" value="1"/>
</dbReference>
<reference evidence="3 4" key="1">
    <citation type="submission" date="2018-04" db="EMBL/GenBank/DDBJ databases">
        <title>Methylobacterium sp. PR1016A genome.</title>
        <authorList>
            <person name="Park W."/>
        </authorList>
    </citation>
    <scope>NUCLEOTIDE SEQUENCE [LARGE SCALE GENOMIC DNA]</scope>
    <source>
        <strain evidence="3 4">PR1016A</strain>
    </source>
</reference>